<dbReference type="InterPro" id="IPR017871">
    <property type="entry name" value="ABC_transporter-like_CS"/>
</dbReference>
<feature type="transmembrane region" description="Helical" evidence="7">
    <location>
        <begin position="271"/>
        <end position="292"/>
    </location>
</feature>
<proteinExistence type="predicted"/>
<dbReference type="RefSeq" id="WP_115852062.1">
    <property type="nucleotide sequence ID" value="NZ_QTUC01000001.1"/>
</dbReference>
<evidence type="ECO:0000313" key="11">
    <source>
        <dbReference type="Proteomes" id="UP000256485"/>
    </source>
</evidence>
<dbReference type="InterPro" id="IPR011527">
    <property type="entry name" value="ABC1_TM_dom"/>
</dbReference>
<dbReference type="SUPFAM" id="SSF52540">
    <property type="entry name" value="P-loop containing nucleoside triphosphate hydrolases"/>
    <property type="match status" value="1"/>
</dbReference>
<dbReference type="PANTHER" id="PTHR24221:SF654">
    <property type="entry name" value="ATP-BINDING CASSETTE SUB-FAMILY B MEMBER 6"/>
    <property type="match status" value="1"/>
</dbReference>
<dbReference type="GO" id="GO:0005886">
    <property type="term" value="C:plasma membrane"/>
    <property type="evidence" value="ECO:0007669"/>
    <property type="project" value="UniProtKB-SubCell"/>
</dbReference>
<dbReference type="PROSITE" id="PS00211">
    <property type="entry name" value="ABC_TRANSPORTER_1"/>
    <property type="match status" value="1"/>
</dbReference>
<comment type="subcellular location">
    <subcellularLocation>
        <location evidence="1">Cell membrane</location>
        <topology evidence="1">Multi-pass membrane protein</topology>
    </subcellularLocation>
</comment>
<dbReference type="CDD" id="cd03228">
    <property type="entry name" value="ABCC_MRP_Like"/>
    <property type="match status" value="1"/>
</dbReference>
<dbReference type="Gene3D" id="3.40.50.300">
    <property type="entry name" value="P-loop containing nucleotide triphosphate hydrolases"/>
    <property type="match status" value="1"/>
</dbReference>
<evidence type="ECO:0000256" key="6">
    <source>
        <dbReference type="ARBA" id="ARBA00023136"/>
    </source>
</evidence>
<feature type="transmembrane region" description="Helical" evidence="7">
    <location>
        <begin position="41"/>
        <end position="65"/>
    </location>
</feature>
<keyword evidence="5 7" id="KW-1133">Transmembrane helix</keyword>
<dbReference type="Gene3D" id="1.20.1560.10">
    <property type="entry name" value="ABC transporter type 1, transmembrane domain"/>
    <property type="match status" value="1"/>
</dbReference>
<evidence type="ECO:0000256" key="4">
    <source>
        <dbReference type="ARBA" id="ARBA00022840"/>
    </source>
</evidence>
<name>A0A3D9V6N8_THECX</name>
<evidence type="ECO:0000259" key="9">
    <source>
        <dbReference type="PROSITE" id="PS50929"/>
    </source>
</evidence>
<sequence>MAIATRLAGGVPRAWWARLRRSGEWQLLFHIIWQADRRLAAVWWALIVLRALLPPALAVATGWLVGTVQDGGSLTVPLATVGVLFTLIQTLGPLHTELATNLGDRTSAALQDRLLTSAVAPVGIAHLEDPELAGDFSLARDFDLGITAPELRTCMGYIASGLVNFVAGILSALVVCGFRWWAGLLLLLVWASPHLLLRESVAWKDWRSDEVKAHQRHAEYAYRMAVDAPAAKEIRLFGLADWTAQRFTERRRALLELSLQAMRLRERPIRLTVLVLVVGNGLVAWALAHAALTGDLSLSGLVTYAGAAIGVSAVASLEFGWWLADASRPVPVVAELEPAMKAIGDLPVGTTSARDLPRHEIRFENVSFSYRADSRPILDGLDLTIPAGTSLAIVGQNGAGKTTLIKLLARLYDPTAGVVRVDGIDLRDLDPDSWRGQIAAAFQDFVRYQLPLRENVAPDGAPDDVIRKALEQAGAADLAALDTVLSKQFAGGIDLSGGQWQRVALARALAAVARGAKVVILDEPTAQLDVRGEAEVFDRILQATRGLTTILVSHRFSTVRHADRICVLEGGRVVEIGSHDELMAAGGRYKTMFELQAARFAEGRDLDEDAGLVGEIGGDR</sequence>
<evidence type="ECO:0000313" key="10">
    <source>
        <dbReference type="EMBL" id="REF37177.1"/>
    </source>
</evidence>
<evidence type="ECO:0000256" key="2">
    <source>
        <dbReference type="ARBA" id="ARBA00022692"/>
    </source>
</evidence>
<feature type="transmembrane region" description="Helical" evidence="7">
    <location>
        <begin position="154"/>
        <end position="174"/>
    </location>
</feature>
<keyword evidence="4 10" id="KW-0067">ATP-binding</keyword>
<dbReference type="InterPro" id="IPR003593">
    <property type="entry name" value="AAA+_ATPase"/>
</dbReference>
<dbReference type="PANTHER" id="PTHR24221">
    <property type="entry name" value="ATP-BINDING CASSETTE SUB-FAMILY B"/>
    <property type="match status" value="1"/>
</dbReference>
<feature type="domain" description="ABC transmembrane type-1" evidence="9">
    <location>
        <begin position="230"/>
        <end position="313"/>
    </location>
</feature>
<dbReference type="GO" id="GO:0140359">
    <property type="term" value="F:ABC-type transporter activity"/>
    <property type="evidence" value="ECO:0007669"/>
    <property type="project" value="InterPro"/>
</dbReference>
<evidence type="ECO:0000256" key="1">
    <source>
        <dbReference type="ARBA" id="ARBA00004651"/>
    </source>
</evidence>
<dbReference type="PROSITE" id="PS50893">
    <property type="entry name" value="ABC_TRANSPORTER_2"/>
    <property type="match status" value="1"/>
</dbReference>
<keyword evidence="6 7" id="KW-0472">Membrane</keyword>
<dbReference type="InterPro" id="IPR039421">
    <property type="entry name" value="Type_1_exporter"/>
</dbReference>
<feature type="domain" description="ABC transporter" evidence="8">
    <location>
        <begin position="361"/>
        <end position="595"/>
    </location>
</feature>
<evidence type="ECO:0000256" key="3">
    <source>
        <dbReference type="ARBA" id="ARBA00022741"/>
    </source>
</evidence>
<organism evidence="10 11">
    <name type="scientific">Thermasporomyces composti</name>
    <dbReference type="NCBI Taxonomy" id="696763"/>
    <lineage>
        <taxon>Bacteria</taxon>
        <taxon>Bacillati</taxon>
        <taxon>Actinomycetota</taxon>
        <taxon>Actinomycetes</taxon>
        <taxon>Propionibacteriales</taxon>
        <taxon>Nocardioidaceae</taxon>
        <taxon>Thermasporomyces</taxon>
    </lineage>
</organism>
<gene>
    <name evidence="10" type="ORF">DFJ64_2617</name>
</gene>
<dbReference type="InterPro" id="IPR003439">
    <property type="entry name" value="ABC_transporter-like_ATP-bd"/>
</dbReference>
<feature type="transmembrane region" description="Helical" evidence="7">
    <location>
        <begin position="180"/>
        <end position="197"/>
    </location>
</feature>
<feature type="transmembrane region" description="Helical" evidence="7">
    <location>
        <begin position="304"/>
        <end position="324"/>
    </location>
</feature>
<feature type="transmembrane region" description="Helical" evidence="7">
    <location>
        <begin position="71"/>
        <end position="88"/>
    </location>
</feature>
<evidence type="ECO:0000256" key="7">
    <source>
        <dbReference type="SAM" id="Phobius"/>
    </source>
</evidence>
<dbReference type="SMART" id="SM00382">
    <property type="entry name" value="AAA"/>
    <property type="match status" value="1"/>
</dbReference>
<dbReference type="InterPro" id="IPR036640">
    <property type="entry name" value="ABC1_TM_sf"/>
</dbReference>
<dbReference type="GO" id="GO:0034040">
    <property type="term" value="F:ATPase-coupled lipid transmembrane transporter activity"/>
    <property type="evidence" value="ECO:0007669"/>
    <property type="project" value="TreeGrafter"/>
</dbReference>
<reference evidence="10 11" key="1">
    <citation type="submission" date="2018-08" db="EMBL/GenBank/DDBJ databases">
        <title>Sequencing the genomes of 1000 actinobacteria strains.</title>
        <authorList>
            <person name="Klenk H.-P."/>
        </authorList>
    </citation>
    <scope>NUCLEOTIDE SEQUENCE [LARGE SCALE GENOMIC DNA]</scope>
    <source>
        <strain evidence="10 11">DSM 22891</strain>
    </source>
</reference>
<dbReference type="OrthoDB" id="9806127at2"/>
<evidence type="ECO:0000256" key="5">
    <source>
        <dbReference type="ARBA" id="ARBA00022989"/>
    </source>
</evidence>
<evidence type="ECO:0000259" key="8">
    <source>
        <dbReference type="PROSITE" id="PS50893"/>
    </source>
</evidence>
<accession>A0A3D9V6N8</accession>
<dbReference type="GO" id="GO:0005524">
    <property type="term" value="F:ATP binding"/>
    <property type="evidence" value="ECO:0007669"/>
    <property type="project" value="UniProtKB-KW"/>
</dbReference>
<dbReference type="AlphaFoldDB" id="A0A3D9V6N8"/>
<comment type="caution">
    <text evidence="10">The sequence shown here is derived from an EMBL/GenBank/DDBJ whole genome shotgun (WGS) entry which is preliminary data.</text>
</comment>
<dbReference type="GO" id="GO:0016887">
    <property type="term" value="F:ATP hydrolysis activity"/>
    <property type="evidence" value="ECO:0007669"/>
    <property type="project" value="InterPro"/>
</dbReference>
<dbReference type="EMBL" id="QTUC01000001">
    <property type="protein sequence ID" value="REF37177.1"/>
    <property type="molecule type" value="Genomic_DNA"/>
</dbReference>
<dbReference type="Pfam" id="PF00005">
    <property type="entry name" value="ABC_tran"/>
    <property type="match status" value="1"/>
</dbReference>
<dbReference type="InterPro" id="IPR027417">
    <property type="entry name" value="P-loop_NTPase"/>
</dbReference>
<dbReference type="SUPFAM" id="SSF90123">
    <property type="entry name" value="ABC transporter transmembrane region"/>
    <property type="match status" value="1"/>
</dbReference>
<protein>
    <submittedName>
        <fullName evidence="10">ATP-binding cassette subfamily B protein</fullName>
    </submittedName>
</protein>
<keyword evidence="2 7" id="KW-0812">Transmembrane</keyword>
<dbReference type="PROSITE" id="PS50929">
    <property type="entry name" value="ABC_TM1F"/>
    <property type="match status" value="1"/>
</dbReference>
<keyword evidence="3" id="KW-0547">Nucleotide-binding</keyword>
<keyword evidence="11" id="KW-1185">Reference proteome</keyword>
<dbReference type="Proteomes" id="UP000256485">
    <property type="component" value="Unassembled WGS sequence"/>
</dbReference>